<feature type="region of interest" description="Disordered" evidence="2">
    <location>
        <begin position="25"/>
        <end position="48"/>
    </location>
</feature>
<organism evidence="4">
    <name type="scientific">Odontella aurita</name>
    <dbReference type="NCBI Taxonomy" id="265563"/>
    <lineage>
        <taxon>Eukaryota</taxon>
        <taxon>Sar</taxon>
        <taxon>Stramenopiles</taxon>
        <taxon>Ochrophyta</taxon>
        <taxon>Bacillariophyta</taxon>
        <taxon>Mediophyceae</taxon>
        <taxon>Biddulphiophycidae</taxon>
        <taxon>Eupodiscales</taxon>
        <taxon>Odontellaceae</taxon>
        <taxon>Odontella</taxon>
    </lineage>
</organism>
<dbReference type="GO" id="GO:0005768">
    <property type="term" value="C:endosome"/>
    <property type="evidence" value="ECO:0007669"/>
    <property type="project" value="TreeGrafter"/>
</dbReference>
<evidence type="ECO:0000256" key="2">
    <source>
        <dbReference type="SAM" id="MobiDB-lite"/>
    </source>
</evidence>
<dbReference type="InterPro" id="IPR027267">
    <property type="entry name" value="AH/BAR_dom_sf"/>
</dbReference>
<evidence type="ECO:0000313" key="4">
    <source>
        <dbReference type="EMBL" id="CAE2265469.1"/>
    </source>
</evidence>
<feature type="coiled-coil region" evidence="1">
    <location>
        <begin position="417"/>
        <end position="444"/>
    </location>
</feature>
<dbReference type="SUPFAM" id="SSF64268">
    <property type="entry name" value="PX domain"/>
    <property type="match status" value="1"/>
</dbReference>
<accession>A0A7S4JK44</accession>
<protein>
    <recommendedName>
        <fullName evidence="3">PX domain-containing protein</fullName>
    </recommendedName>
</protein>
<dbReference type="PANTHER" id="PTHR10555">
    <property type="entry name" value="SORTING NEXIN"/>
    <property type="match status" value="1"/>
</dbReference>
<dbReference type="Gene3D" id="1.20.1270.60">
    <property type="entry name" value="Arfaptin homology (AH) domain/BAR domain"/>
    <property type="match status" value="1"/>
</dbReference>
<dbReference type="SMART" id="SM00312">
    <property type="entry name" value="PX"/>
    <property type="match status" value="1"/>
</dbReference>
<keyword evidence="1" id="KW-0175">Coiled coil</keyword>
<dbReference type="Gene3D" id="3.30.1520.10">
    <property type="entry name" value="Phox-like domain"/>
    <property type="match status" value="1"/>
</dbReference>
<dbReference type="GO" id="GO:0035091">
    <property type="term" value="F:phosphatidylinositol binding"/>
    <property type="evidence" value="ECO:0007669"/>
    <property type="project" value="InterPro"/>
</dbReference>
<feature type="region of interest" description="Disordered" evidence="2">
    <location>
        <begin position="170"/>
        <end position="235"/>
    </location>
</feature>
<sequence>MIGAQDGLEAGDADLLRYSSRSESGLVDEPLDDGGVDETKSPSLAADPNMHTVEVFDPQQHGKGRKRYTSYCILVRDIHADQSRAAVRRRYSAFQWLYRHLNEERPGAFVPILSHRKALGSAGRFSDDLISFRRDRGEVWLNRIIRHPELRDSPCLVQFLGAEDSLFAADRERESEEDDVKVGDASSDSGDGVAEDNGNHGQDEEAASRREGSDDRSETAVSVASEDEDASGKVGVERFHQIKKLANKFSTRMALSSGASELEKSPDEDCFDQMGEWIGVANSTIRSLSQETLTLRELYRERKMALEAAGSRLAAAGGMEYPLCSEVESGLITAVMKTAGETSSNMALVEGERVDLFKDTFDRLFKELLRDVQSFRAGLQKRRDVQMEYSKQVHRIQTEKESLEVIQAYPTNRAVNNAQQEKSVKGAEKQLKEAKDQAVAGKAKFEECCERVKREAERFRVDFRDKLCELVRTLANTEMEYNSKAGEGWREVQGSMEYMEVSSVRGGEEGDIARLGERTGSF</sequence>
<dbReference type="InterPro" id="IPR001683">
    <property type="entry name" value="PX_dom"/>
</dbReference>
<dbReference type="AlphaFoldDB" id="A0A7S4JK44"/>
<reference evidence="4" key="1">
    <citation type="submission" date="2021-01" db="EMBL/GenBank/DDBJ databases">
        <authorList>
            <person name="Corre E."/>
            <person name="Pelletier E."/>
            <person name="Niang G."/>
            <person name="Scheremetjew M."/>
            <person name="Finn R."/>
            <person name="Kale V."/>
            <person name="Holt S."/>
            <person name="Cochrane G."/>
            <person name="Meng A."/>
            <person name="Brown T."/>
            <person name="Cohen L."/>
        </authorList>
    </citation>
    <scope>NUCLEOTIDE SEQUENCE</scope>
    <source>
        <strain evidence="4">Isolate 1302-5</strain>
    </source>
</reference>
<dbReference type="EMBL" id="HBKQ01041531">
    <property type="protein sequence ID" value="CAE2265469.1"/>
    <property type="molecule type" value="Transcribed_RNA"/>
</dbReference>
<evidence type="ECO:0000259" key="3">
    <source>
        <dbReference type="PROSITE" id="PS50195"/>
    </source>
</evidence>
<dbReference type="Pfam" id="PF00787">
    <property type="entry name" value="PX"/>
    <property type="match status" value="1"/>
</dbReference>
<dbReference type="PROSITE" id="PS50195">
    <property type="entry name" value="PX"/>
    <property type="match status" value="1"/>
</dbReference>
<dbReference type="InterPro" id="IPR036871">
    <property type="entry name" value="PX_dom_sf"/>
</dbReference>
<feature type="compositionally biased region" description="Basic and acidic residues" evidence="2">
    <location>
        <begin position="197"/>
        <end position="218"/>
    </location>
</feature>
<dbReference type="PANTHER" id="PTHR10555:SF170">
    <property type="entry name" value="FI18122P1"/>
    <property type="match status" value="1"/>
</dbReference>
<name>A0A7S4JK44_9STRA</name>
<proteinExistence type="predicted"/>
<feature type="domain" description="PX" evidence="3">
    <location>
        <begin position="49"/>
        <end position="167"/>
    </location>
</feature>
<evidence type="ECO:0000256" key="1">
    <source>
        <dbReference type="SAM" id="Coils"/>
    </source>
</evidence>
<gene>
    <name evidence="4" type="ORF">OAUR00152_LOCUS28663</name>
</gene>